<protein>
    <submittedName>
        <fullName evidence="3">Protein prune 2</fullName>
    </submittedName>
</protein>
<feature type="region of interest" description="Disordered" evidence="1">
    <location>
        <begin position="2970"/>
        <end position="2991"/>
    </location>
</feature>
<dbReference type="InterPro" id="IPR036865">
    <property type="entry name" value="CRAL-TRIO_dom_sf"/>
</dbReference>
<feature type="domain" description="CRAL-TRIO" evidence="2">
    <location>
        <begin position="3090"/>
        <end position="3241"/>
    </location>
</feature>
<dbReference type="EMBL" id="WHWB01033327">
    <property type="protein sequence ID" value="KAJ7420488.1"/>
    <property type="molecule type" value="Genomic_DNA"/>
</dbReference>
<dbReference type="InterPro" id="IPR001251">
    <property type="entry name" value="CRAL-TRIO_dom"/>
</dbReference>
<dbReference type="CDD" id="cd00170">
    <property type="entry name" value="SEC14"/>
    <property type="match status" value="1"/>
</dbReference>
<accession>A0ABQ9DJ42</accession>
<dbReference type="Gene3D" id="3.90.1640.10">
    <property type="entry name" value="inorganic pyrophosphatase (n-terminal core)"/>
    <property type="match status" value="1"/>
</dbReference>
<evidence type="ECO:0000313" key="4">
    <source>
        <dbReference type="Proteomes" id="UP001145742"/>
    </source>
</evidence>
<feature type="compositionally biased region" description="Low complexity" evidence="1">
    <location>
        <begin position="2561"/>
        <end position="2570"/>
    </location>
</feature>
<comment type="caution">
    <text evidence="3">The sequence shown here is derived from an EMBL/GenBank/DDBJ whole genome shotgun (WGS) entry which is preliminary data.</text>
</comment>
<feature type="compositionally biased region" description="Polar residues" evidence="1">
    <location>
        <begin position="1489"/>
        <end position="1502"/>
    </location>
</feature>
<dbReference type="InterPro" id="IPR038222">
    <property type="entry name" value="DHHA2_dom_sf"/>
</dbReference>
<feature type="region of interest" description="Disordered" evidence="1">
    <location>
        <begin position="2013"/>
        <end position="2042"/>
    </location>
</feature>
<organism evidence="3 4">
    <name type="scientific">Willisornis vidua</name>
    <name type="common">Xingu scale-backed antbird</name>
    <dbReference type="NCBI Taxonomy" id="1566151"/>
    <lineage>
        <taxon>Eukaryota</taxon>
        <taxon>Metazoa</taxon>
        <taxon>Chordata</taxon>
        <taxon>Craniata</taxon>
        <taxon>Vertebrata</taxon>
        <taxon>Euteleostomi</taxon>
        <taxon>Archelosauria</taxon>
        <taxon>Archosauria</taxon>
        <taxon>Dinosauria</taxon>
        <taxon>Saurischia</taxon>
        <taxon>Theropoda</taxon>
        <taxon>Coelurosauria</taxon>
        <taxon>Aves</taxon>
        <taxon>Neognathae</taxon>
        <taxon>Neoaves</taxon>
        <taxon>Telluraves</taxon>
        <taxon>Australaves</taxon>
        <taxon>Passeriformes</taxon>
        <taxon>Thamnophilidae</taxon>
        <taxon>Willisornis</taxon>
    </lineage>
</organism>
<dbReference type="Gene3D" id="3.40.525.10">
    <property type="entry name" value="CRAL-TRIO lipid binding domain"/>
    <property type="match status" value="1"/>
</dbReference>
<feature type="compositionally biased region" description="Polar residues" evidence="1">
    <location>
        <begin position="2250"/>
        <end position="2260"/>
    </location>
</feature>
<feature type="region of interest" description="Disordered" evidence="1">
    <location>
        <begin position="308"/>
        <end position="336"/>
    </location>
</feature>
<feature type="compositionally biased region" description="Polar residues" evidence="1">
    <location>
        <begin position="557"/>
        <end position="567"/>
    </location>
</feature>
<evidence type="ECO:0000256" key="1">
    <source>
        <dbReference type="SAM" id="MobiDB-lite"/>
    </source>
</evidence>
<dbReference type="Pfam" id="PF13716">
    <property type="entry name" value="CRAL_TRIO_2"/>
    <property type="match status" value="1"/>
</dbReference>
<feature type="region of interest" description="Disordered" evidence="1">
    <location>
        <begin position="555"/>
        <end position="576"/>
    </location>
</feature>
<feature type="compositionally biased region" description="Polar residues" evidence="1">
    <location>
        <begin position="2621"/>
        <end position="2642"/>
    </location>
</feature>
<dbReference type="Proteomes" id="UP001145742">
    <property type="component" value="Unassembled WGS sequence"/>
</dbReference>
<feature type="region of interest" description="Disordered" evidence="1">
    <location>
        <begin position="1812"/>
        <end position="1831"/>
    </location>
</feature>
<feature type="compositionally biased region" description="Acidic residues" evidence="1">
    <location>
        <begin position="3016"/>
        <end position="3039"/>
    </location>
</feature>
<feature type="compositionally biased region" description="Polar residues" evidence="1">
    <location>
        <begin position="1535"/>
        <end position="1553"/>
    </location>
</feature>
<name>A0ABQ9DJ42_9PASS</name>
<feature type="compositionally biased region" description="Acidic residues" evidence="1">
    <location>
        <begin position="3056"/>
        <end position="3070"/>
    </location>
</feature>
<proteinExistence type="predicted"/>
<feature type="compositionally biased region" description="Polar residues" evidence="1">
    <location>
        <begin position="2013"/>
        <end position="2028"/>
    </location>
</feature>
<dbReference type="SUPFAM" id="SSF52087">
    <property type="entry name" value="CRAL/TRIO domain"/>
    <property type="match status" value="1"/>
</dbReference>
<dbReference type="SMART" id="SM00516">
    <property type="entry name" value="SEC14"/>
    <property type="match status" value="1"/>
</dbReference>
<dbReference type="PANTHER" id="PTHR12112:SF49">
    <property type="entry name" value="DHHA2 DOMAIN-CONTAINING PROTEIN"/>
    <property type="match status" value="1"/>
</dbReference>
<evidence type="ECO:0000313" key="3">
    <source>
        <dbReference type="EMBL" id="KAJ7420488.1"/>
    </source>
</evidence>
<feature type="region of interest" description="Disordered" evidence="1">
    <location>
        <begin position="2590"/>
        <end position="2710"/>
    </location>
</feature>
<dbReference type="InterPro" id="IPR022181">
    <property type="entry name" value="Bcl2-/adenovirus-E1B"/>
</dbReference>
<dbReference type="Pfam" id="PF12496">
    <property type="entry name" value="BNIP2"/>
    <property type="match status" value="1"/>
</dbReference>
<dbReference type="PANTHER" id="PTHR12112">
    <property type="entry name" value="BNIP - RELATED"/>
    <property type="match status" value="1"/>
</dbReference>
<feature type="region of interest" description="Disordered" evidence="1">
    <location>
        <begin position="2549"/>
        <end position="2574"/>
    </location>
</feature>
<dbReference type="Gene3D" id="3.10.310.20">
    <property type="entry name" value="DHHA2 domain"/>
    <property type="match status" value="1"/>
</dbReference>
<dbReference type="InterPro" id="IPR038763">
    <property type="entry name" value="DHH_sf"/>
</dbReference>
<feature type="region of interest" description="Disordered" evidence="1">
    <location>
        <begin position="1470"/>
        <end position="1553"/>
    </location>
</feature>
<feature type="region of interest" description="Disordered" evidence="1">
    <location>
        <begin position="2250"/>
        <end position="2270"/>
    </location>
</feature>
<feature type="region of interest" description="Disordered" evidence="1">
    <location>
        <begin position="3006"/>
        <end position="3070"/>
    </location>
</feature>
<evidence type="ECO:0000259" key="2">
    <source>
        <dbReference type="PROSITE" id="PS50191"/>
    </source>
</evidence>
<dbReference type="PROSITE" id="PS50191">
    <property type="entry name" value="CRAL_TRIO"/>
    <property type="match status" value="1"/>
</dbReference>
<gene>
    <name evidence="3" type="ORF">WISP_48235</name>
</gene>
<keyword evidence="4" id="KW-1185">Reference proteome</keyword>
<sequence>MEEFLQRAQSRLSKKRWKREVCMARANVAESDLQARNRSKRLEKVHVVLGNKPCDLDSLISTLAYAYFLDKVSPPDVLCLPVLNIPRRDFSYFTETRFILEELNIPESFHIFRDEINLHQLNDEGKLSLTLVNSNMLTSDDKSLESAVVKVINPDKQCDRSLELQACSSSLVVKEILQKAPELITQQLAYLLRGSILFKCMSLEVDSITEQQEKVLSILEEKFPDLPPREEIISVLQETQCNVQGMSIEEVMLKDLKEISDGEIKVAISPVCMTLEADRRVEEEELLFVNENLECVEVNTAAMKTLSNASGSRLEESSPRNLRLGNHYQPSNQDDKGKETIFGSFKQVLDYRTWFLWGLFCHNCHSRTLRTWSVHLLACISNPNFRDGRRIPGESQLKERDFQVQSELMYSRDPYTAVDTNCHRGLSENSPSENRSSGSNTAKLFLQKQDCMLHRSLIGDLKTFIDKYGFDVLVILTNCLSDEKQTKRQIAVYSENVELGNQICCELEECQNPCLELDPLECECDQILIYHQENSLVTCDQIFVLVKEVINRRQPEMVSNSRTSSTEAVAGSAPLSQGSSGIMELYGSDVEPQPSSANFIENPQDLNGSMQAHTDVNVDLVSPDSGLATIRSSRSSKESSVFLSDDSPVAEGAAPHHSLLPGFDSYSPIPEGGIAEEQKPQSGNNNFDLFSFDLVPVVTAPSESYSHSVDCSPEDDYFLNSNSSEGHQLTVQKDLDEANLLENDTANYATDLQMTKNEEDNLAEFDENPGEMCEKTSSLINLVEADSSSPEMVKSADSRIPPTPMNSLVETSPLDNGQPLIFSQDVIKKINEIDGPNYSQSRVRYGSWWDGFELESRNADAWSSSEQESVFQSPVLWKDSKESPLLREHIDRRASDSVFLQKQPKQMEYMRAGLWDNQLKQDNWNHGNQEKNSEHPRLQTASIDETKQELESFTDPWKVSQPTPMMSDAWCSGEEKDSQLAGDSYKVWTKSDEGDAARPSENVWNVPELDREKRSVNIPEEWATSKISLSDSSEITVDNETEGNPEARDKGSYSVEEYGKPENTDFVFNNMQNNSNLKTGEKNLFGDPKHRPKQFENVNTWNMYDKNIRKDVTEVVVPWENNFLYKISDLSSSNIGEDLAVSPPDTNYSTSDSYVSPTYVEDEKENENKDFDEETVTGKFMNTNLAELKVLEKVSKEQSSPSSVPFSSTRNTDIWNTPLNNITQLQERNSNITGLSASAKLFLNSEQTANPCFSTRIYTSEKNLPENRRLGLAYSQTVNDLSPPQNELNSRQMAADNVETVDRAPVEDTDTSTPTLDMGNSLDLKIHDLQSEILSKKAEQNTAHVDAELDSQDSVQQLNSWSLQSEQGQKKGWDNATVISQEGKEYNRIHEASEQMISDICNKPMSEDSERLCKANLEENGSTTEVSTFPEKMRNSVSLEVLVTENKSFSNQSNPISQEEMKDFLQNEIESSSCASKEGRNYESFDDPTPQNENYSEISQLLSEKAEKEATVTEDATSPHMESISKSSHNDSDNPENNFSTMSGSSGIWNDSGENGCGITMSVPLMHEQQETLGEEKKGLHEVALNHPDICNSESVSFKNSSELKGTEENSFIDEFKESPSGYVSVPDITHISVVEKSFSHEIGARRNENSENLEPANNLCEESCVVLNDNFSQTAWNSQPCEDLQSPGTSPETSKVLEMANTTSSLSKDIHIKSYLEEDSVWSNSINDYAHSSGTSPDLSDTSLNIWGDPPASSHHKSRDMWEIKNNKNLEDSCKRKEFQNEYEEGFETSVEQNQVPKSLDFWNAHVDDDPVSSLSSPDINEVSENSETCPEVIPEDSMCENKQHKTSEIGDDYVQSNATSPEANEDNLDAKTKVGEEAQVGIFNENSESIKARKVLQEDVTIESIEHKMTSEYLGHCETIHKKTQGNIFNEKTGSGEGTYLYQVNKDATPTFAVGDKEEYSSKAVDIWSMSLEDDLRTDPKSTVGTFGFPNNQISSECWNLQPCEEKQLKDQYSVSSHSESNQLTNSKEDSCCSPSQDEELTQAHFSNSGNFGNQPASLYSDEKDNERLVHPTNSPDSQVNQDTVQFKQCDAFIPHKEERDLIEQLFSTDKESQLTPQRSFSDKEQAVPNTSVQAIIMLDVPKDNEGSASLIRQEQQQDTCESLEVHNSLPDAFTVEDLSFEMTEKSSPGWNTLVPQTAFIPDILQDDTQENNQLFSVEPDLWINAEQMVTFKSDGENPAILSHCDQDNISESSSSPDVCQESGGKHASIPSSQIVVDLEDKYSQPIHIWSNMSKEADFDSKHELAMQKVETHSERGSTQDYEPGKMNKFYQLISSDTQELSEFAVLEESGLEKKLVINPIESKETDSEVIKVTSLDLKDVFHESFTPASHQGTPTDTAETATSQMHLFPMDLTQPDRAEQSLKEINALAEVVKYSHIDHTEITGDELDMSEECVDESETGMQHKIRNTSLTNILAGTYGEMNIRAALGSEAAEGESKDKQTLLPKSFLHSGNEAHESDSNNQQFDDTMKAYEAVIESNVPVFKEMPSDQSPMVCDPPSSESFGAGHSSSREHAKGELLLQEPFYDSVSSEKPLPLPPPQEGAEGILMTKDISVKDQVSETSTECLQKNHTSIPSLSESVVTPGDSDISKGKSEAETTDPDSPPDGDRRSPYEAGTDSLLCRANKQRNSSESPELESTEGKEDVRMQVLQDPASLEMDYILVTEKENTPSTKDTLKRSKSNFAFQEANVAEQTKSHKGFLPGSLDTFQPVSITNESKNTPVSGTPWDSCYLEEKSSSIVPQKLDDERRSQESCGQAEGWIILEQNELSDMSPEEISAKAEMPKSGSGHPSKELAAVVAPELILDTWTEFRVETAIQKSFEHEGCSLSDSLTTEDESSDIAGAHVLQIVGGDDGWEANSQQRLGNNTETEQERKEEMVLLNNGKELSQKSGLVQEDVGMDIPLAESALSPISTEMRPEPPNSLDLNDSHPRRIKLTAPNINLSLDQSEGSVLSDDNLDTPDEIDINVDDLDTPDEADSFEYTGQEEQTATKDASQEESESIPEYTAEEEREDNRLWRTVVIGEQEQRIDMKVIEPYKKVISHGGYYGDGLNAIIVFAACFLPDSSRTDYNYVMENLFLYVISTLELMVAEDYMIVYLNGATPRRRMPGLGWMKKCYQMIDRRLRKNLKSFIIVHPSWFIRTILAVTRPFISSKFSSKIQYVNTLAELHEMIPMEYVHIPDSIVNSLICFDKWSTTTEYKLSFEKLTFQSPLFYVSSLEEGMWCSGNLQESTKFLSIFSGLKILGPGLADRETDSGDNSSRWTDVI</sequence>
<reference evidence="3" key="1">
    <citation type="submission" date="2019-10" db="EMBL/GenBank/DDBJ databases">
        <authorList>
            <person name="Soares A.E.R."/>
            <person name="Aleixo A."/>
            <person name="Schneider P."/>
            <person name="Miyaki C.Y."/>
            <person name="Schneider M.P."/>
            <person name="Mello C."/>
            <person name="Vasconcelos A.T.R."/>
        </authorList>
    </citation>
    <scope>NUCLEOTIDE SEQUENCE</scope>
    <source>
        <tissue evidence="3">Muscle</tissue>
    </source>
</reference>
<dbReference type="SUPFAM" id="SSF64182">
    <property type="entry name" value="DHH phosphoesterases"/>
    <property type="match status" value="1"/>
</dbReference>
<feature type="region of interest" description="Disordered" evidence="1">
    <location>
        <begin position="637"/>
        <end position="662"/>
    </location>
</feature>